<organism evidence="1 2">
    <name type="scientific">Vaccinium darrowii</name>
    <dbReference type="NCBI Taxonomy" id="229202"/>
    <lineage>
        <taxon>Eukaryota</taxon>
        <taxon>Viridiplantae</taxon>
        <taxon>Streptophyta</taxon>
        <taxon>Embryophyta</taxon>
        <taxon>Tracheophyta</taxon>
        <taxon>Spermatophyta</taxon>
        <taxon>Magnoliopsida</taxon>
        <taxon>eudicotyledons</taxon>
        <taxon>Gunneridae</taxon>
        <taxon>Pentapetalae</taxon>
        <taxon>asterids</taxon>
        <taxon>Ericales</taxon>
        <taxon>Ericaceae</taxon>
        <taxon>Vaccinioideae</taxon>
        <taxon>Vaccinieae</taxon>
        <taxon>Vaccinium</taxon>
    </lineage>
</organism>
<accession>A0ACB7Y664</accession>
<keyword evidence="2" id="KW-1185">Reference proteome</keyword>
<protein>
    <submittedName>
        <fullName evidence="1">Uncharacterized protein</fullName>
    </submittedName>
</protein>
<name>A0ACB7Y664_9ERIC</name>
<sequence length="98" mass="10095">MEELGGGGGGGGRGYWWWAAASTAQIVLGIRSYRRGHAGDSHLMPFNAFIVASLFVGATASAAVAALRSSGIYSVEDMKEAGANVRTGLGVPPRAQDK</sequence>
<evidence type="ECO:0000313" key="2">
    <source>
        <dbReference type="Proteomes" id="UP000828048"/>
    </source>
</evidence>
<gene>
    <name evidence="1" type="ORF">Vadar_005049</name>
</gene>
<reference evidence="1 2" key="1">
    <citation type="journal article" date="2021" name="Hortic Res">
        <title>High-quality reference genome and annotation aids understanding of berry development for evergreen blueberry (Vaccinium darrowii).</title>
        <authorList>
            <person name="Yu J."/>
            <person name="Hulse-Kemp A.M."/>
            <person name="Babiker E."/>
            <person name="Staton M."/>
        </authorList>
    </citation>
    <scope>NUCLEOTIDE SEQUENCE [LARGE SCALE GENOMIC DNA]</scope>
    <source>
        <strain evidence="2">cv. NJ 8807/NJ 8810</strain>
        <tissue evidence="1">Young leaf</tissue>
    </source>
</reference>
<comment type="caution">
    <text evidence="1">The sequence shown here is derived from an EMBL/GenBank/DDBJ whole genome shotgun (WGS) entry which is preliminary data.</text>
</comment>
<proteinExistence type="predicted"/>
<dbReference type="EMBL" id="CM037157">
    <property type="protein sequence ID" value="KAH7848602.1"/>
    <property type="molecule type" value="Genomic_DNA"/>
</dbReference>
<dbReference type="Proteomes" id="UP000828048">
    <property type="component" value="Chromosome 7"/>
</dbReference>
<evidence type="ECO:0000313" key="1">
    <source>
        <dbReference type="EMBL" id="KAH7848602.1"/>
    </source>
</evidence>